<dbReference type="InterPro" id="IPR010998">
    <property type="entry name" value="Integrase_recombinase_N"/>
</dbReference>
<accession>A0A0C1TSG9</accession>
<dbReference type="InterPro" id="IPR002104">
    <property type="entry name" value="Integrase_catalytic"/>
</dbReference>
<keyword evidence="9" id="KW-1185">Reference proteome</keyword>
<reference evidence="8 9" key="1">
    <citation type="submission" date="2015-01" db="EMBL/GenBank/DDBJ databases">
        <title>Genome sequence of the anaerobic bacterium Geobacter soli GSS01, a dissimilatory Fe(III) reducer from soil.</title>
        <authorList>
            <person name="Yang G."/>
            <person name="Zhou S."/>
        </authorList>
    </citation>
    <scope>NUCLEOTIDE SEQUENCE [LARGE SCALE GENOMIC DNA]</scope>
    <source>
        <strain evidence="8 9">GSS01</strain>
    </source>
</reference>
<evidence type="ECO:0008006" key="10">
    <source>
        <dbReference type="Google" id="ProtNLM"/>
    </source>
</evidence>
<proteinExistence type="inferred from homology"/>
<evidence type="ECO:0000256" key="3">
    <source>
        <dbReference type="ARBA" id="ARBA00023125"/>
    </source>
</evidence>
<dbReference type="PANTHER" id="PTHR30349:SF64">
    <property type="entry name" value="PROPHAGE INTEGRASE INTD-RELATED"/>
    <property type="match status" value="1"/>
</dbReference>
<feature type="domain" description="Core-binding (CB)" evidence="7">
    <location>
        <begin position="118"/>
        <end position="197"/>
    </location>
</feature>
<dbReference type="PANTHER" id="PTHR30349">
    <property type="entry name" value="PHAGE INTEGRASE-RELATED"/>
    <property type="match status" value="1"/>
</dbReference>
<dbReference type="Pfam" id="PF13495">
    <property type="entry name" value="Phage_int_SAM_4"/>
    <property type="match status" value="1"/>
</dbReference>
<evidence type="ECO:0000313" key="9">
    <source>
        <dbReference type="Proteomes" id="UP000031433"/>
    </source>
</evidence>
<dbReference type="EMBL" id="JXBL01000001">
    <property type="protein sequence ID" value="KIE42278.1"/>
    <property type="molecule type" value="Genomic_DNA"/>
</dbReference>
<dbReference type="Gene3D" id="1.10.150.130">
    <property type="match status" value="1"/>
</dbReference>
<evidence type="ECO:0000259" key="7">
    <source>
        <dbReference type="PROSITE" id="PS51900"/>
    </source>
</evidence>
<dbReference type="SUPFAM" id="SSF56349">
    <property type="entry name" value="DNA breaking-rejoining enzymes"/>
    <property type="match status" value="1"/>
</dbReference>
<feature type="domain" description="Tyr recombinase" evidence="6">
    <location>
        <begin position="215"/>
        <end position="433"/>
    </location>
</feature>
<evidence type="ECO:0000256" key="2">
    <source>
        <dbReference type="ARBA" id="ARBA00022908"/>
    </source>
</evidence>
<gene>
    <name evidence="8" type="ORF">SE37_06415</name>
</gene>
<dbReference type="InterPro" id="IPR044068">
    <property type="entry name" value="CB"/>
</dbReference>
<keyword evidence="4" id="KW-0233">DNA recombination</keyword>
<dbReference type="InterPro" id="IPR013762">
    <property type="entry name" value="Integrase-like_cat_sf"/>
</dbReference>
<dbReference type="Proteomes" id="UP000031433">
    <property type="component" value="Unassembled WGS sequence"/>
</dbReference>
<dbReference type="AlphaFoldDB" id="A0A0C1TSG9"/>
<dbReference type="InterPro" id="IPR004107">
    <property type="entry name" value="Integrase_SAM-like_N"/>
</dbReference>
<dbReference type="GO" id="GO:0015074">
    <property type="term" value="P:DNA integration"/>
    <property type="evidence" value="ECO:0007669"/>
    <property type="project" value="UniProtKB-KW"/>
</dbReference>
<evidence type="ECO:0000313" key="8">
    <source>
        <dbReference type="EMBL" id="KIE42278.1"/>
    </source>
</evidence>
<evidence type="ECO:0000256" key="1">
    <source>
        <dbReference type="ARBA" id="ARBA00008857"/>
    </source>
</evidence>
<dbReference type="InterPro" id="IPR011946">
    <property type="entry name" value="Integrase_integron-type"/>
</dbReference>
<dbReference type="GO" id="GO:0003677">
    <property type="term" value="F:DNA binding"/>
    <property type="evidence" value="ECO:0007669"/>
    <property type="project" value="UniProtKB-UniRule"/>
</dbReference>
<evidence type="ECO:0000256" key="4">
    <source>
        <dbReference type="ARBA" id="ARBA00023172"/>
    </source>
</evidence>
<dbReference type="Pfam" id="PF00589">
    <property type="entry name" value="Phage_integrase"/>
    <property type="match status" value="1"/>
</dbReference>
<protein>
    <recommendedName>
        <fullName evidence="10">Integron integrase</fullName>
    </recommendedName>
</protein>
<dbReference type="PROSITE" id="PS51898">
    <property type="entry name" value="TYR_RECOMBINASE"/>
    <property type="match status" value="1"/>
</dbReference>
<sequence>MITLPKALLDKYDDWLEREAVDANRHGEHRKWLRYYLDFCHKYGNGYLDELSLGLFAEKLQDKGQHPFQIEEASRAVRLYYRMAGETKDALPTPACEPERISKLPPATMKSEGASWVGELTRLREEIRIRHYSAKTLSSYYGWARKFQAFVRSKSPTLLDTDDVKRYLTWLAVERDVAASTQNQSFNALLFFYRHVLGKEFGKVDGVVRAKRRKYVPVVLSREEIDIVLSKLEPPFDLVVKLLYGCGLRISECLDLRVNAFNLEMGVLTIHDGKGGKDRTVPLPETLVPAIRSQLEVVRSILDQDLSTESFAGTFLPHALERKYPKAPTEFIWQWFFPAILLTKVSGANEFRRYHLHVSHVNKAIKAASDSTTLTKRVTAHTFRHSFASHLLQANYDIRTIQELLGHSDVQTTMIYTHTVKSSTKKEPRSPLDF</sequence>
<evidence type="ECO:0000259" key="6">
    <source>
        <dbReference type="PROSITE" id="PS51898"/>
    </source>
</evidence>
<comment type="caution">
    <text evidence="8">The sequence shown here is derived from an EMBL/GenBank/DDBJ whole genome shotgun (WGS) entry which is preliminary data.</text>
</comment>
<keyword evidence="2" id="KW-0229">DNA integration</keyword>
<dbReference type="Gene3D" id="1.10.443.10">
    <property type="entry name" value="Intergrase catalytic core"/>
    <property type="match status" value="1"/>
</dbReference>
<dbReference type="InterPro" id="IPR050090">
    <property type="entry name" value="Tyrosine_recombinase_XerCD"/>
</dbReference>
<evidence type="ECO:0000256" key="5">
    <source>
        <dbReference type="PROSITE-ProRule" id="PRU01248"/>
    </source>
</evidence>
<dbReference type="RefSeq" id="WP_039644702.1">
    <property type="nucleotide sequence ID" value="NZ_JXBL01000001.1"/>
</dbReference>
<name>A0A0C1TSG9_9BACT</name>
<comment type="similarity">
    <text evidence="1">Belongs to the 'phage' integrase family.</text>
</comment>
<dbReference type="NCBIfam" id="TIGR02249">
    <property type="entry name" value="integrase_gron"/>
    <property type="match status" value="1"/>
</dbReference>
<dbReference type="GO" id="GO:0006310">
    <property type="term" value="P:DNA recombination"/>
    <property type="evidence" value="ECO:0007669"/>
    <property type="project" value="UniProtKB-KW"/>
</dbReference>
<keyword evidence="3 5" id="KW-0238">DNA-binding</keyword>
<dbReference type="PROSITE" id="PS51900">
    <property type="entry name" value="CB"/>
    <property type="match status" value="1"/>
</dbReference>
<organism evidence="8 9">
    <name type="scientific">Geobacter soli</name>
    <dbReference type="NCBI Taxonomy" id="1510391"/>
    <lineage>
        <taxon>Bacteria</taxon>
        <taxon>Pseudomonadati</taxon>
        <taxon>Thermodesulfobacteriota</taxon>
        <taxon>Desulfuromonadia</taxon>
        <taxon>Geobacterales</taxon>
        <taxon>Geobacteraceae</taxon>
        <taxon>Geobacter</taxon>
    </lineage>
</organism>
<dbReference type="InterPro" id="IPR011010">
    <property type="entry name" value="DNA_brk_join_enz"/>
</dbReference>